<organism evidence="1 2">
    <name type="scientific">Leptotrombidium deliense</name>
    <dbReference type="NCBI Taxonomy" id="299467"/>
    <lineage>
        <taxon>Eukaryota</taxon>
        <taxon>Metazoa</taxon>
        <taxon>Ecdysozoa</taxon>
        <taxon>Arthropoda</taxon>
        <taxon>Chelicerata</taxon>
        <taxon>Arachnida</taxon>
        <taxon>Acari</taxon>
        <taxon>Acariformes</taxon>
        <taxon>Trombidiformes</taxon>
        <taxon>Prostigmata</taxon>
        <taxon>Anystina</taxon>
        <taxon>Parasitengona</taxon>
        <taxon>Trombiculoidea</taxon>
        <taxon>Trombiculidae</taxon>
        <taxon>Leptotrombidium</taxon>
    </lineage>
</organism>
<evidence type="ECO:0000313" key="2">
    <source>
        <dbReference type="Proteomes" id="UP000288716"/>
    </source>
</evidence>
<sequence>MTKALKNAVKTKSSLHVDPNVLKRAIKSWIVKIFYAPMNASLVVYAKADSFERETNVFLKVNVERL</sequence>
<comment type="caution">
    <text evidence="1">The sequence shown here is derived from an EMBL/GenBank/DDBJ whole genome shotgun (WGS) entry which is preliminary data.</text>
</comment>
<name>A0A443QJF8_9ACAR</name>
<accession>A0A443QJF8</accession>
<dbReference type="VEuPathDB" id="VectorBase:LDEU014301"/>
<dbReference type="EMBL" id="NCKV01055057">
    <property type="protein sequence ID" value="RWS03156.1"/>
    <property type="molecule type" value="Genomic_DNA"/>
</dbReference>
<protein>
    <submittedName>
        <fullName evidence="1">Uncharacterized protein</fullName>
    </submittedName>
</protein>
<reference evidence="1 2" key="1">
    <citation type="journal article" date="2018" name="Gigascience">
        <title>Genomes of trombidid mites reveal novel predicted allergens and laterally-transferred genes associated with secondary metabolism.</title>
        <authorList>
            <person name="Dong X."/>
            <person name="Chaisiri K."/>
            <person name="Xia D."/>
            <person name="Armstrong S.D."/>
            <person name="Fang Y."/>
            <person name="Donnelly M.J."/>
            <person name="Kadowaki T."/>
            <person name="McGarry J.W."/>
            <person name="Darby A.C."/>
            <person name="Makepeace B.L."/>
        </authorList>
    </citation>
    <scope>NUCLEOTIDE SEQUENCE [LARGE SCALE GENOMIC DNA]</scope>
    <source>
        <strain evidence="1">UoL-UT</strain>
    </source>
</reference>
<gene>
    <name evidence="1" type="ORF">B4U80_09750</name>
</gene>
<evidence type="ECO:0000313" key="1">
    <source>
        <dbReference type="EMBL" id="RWS03156.1"/>
    </source>
</evidence>
<keyword evidence="2" id="KW-1185">Reference proteome</keyword>
<dbReference type="Proteomes" id="UP000288716">
    <property type="component" value="Unassembled WGS sequence"/>
</dbReference>
<dbReference type="AlphaFoldDB" id="A0A443QJF8"/>
<proteinExistence type="predicted"/>